<evidence type="ECO:0000313" key="2">
    <source>
        <dbReference type="EMBL" id="KKS97195.1"/>
    </source>
</evidence>
<keyword evidence="1" id="KW-0812">Transmembrane</keyword>
<organism evidence="2 3">
    <name type="scientific">Candidatus Woesebacteria bacterium GW2011_GWB1_43_14</name>
    <dbReference type="NCBI Taxonomy" id="1618578"/>
    <lineage>
        <taxon>Bacteria</taxon>
        <taxon>Candidatus Woeseibacteriota</taxon>
    </lineage>
</organism>
<feature type="transmembrane region" description="Helical" evidence="1">
    <location>
        <begin position="75"/>
        <end position="93"/>
    </location>
</feature>
<evidence type="ECO:0000256" key="1">
    <source>
        <dbReference type="SAM" id="Phobius"/>
    </source>
</evidence>
<reference evidence="2 3" key="1">
    <citation type="journal article" date="2015" name="Nature">
        <title>rRNA introns, odd ribosomes, and small enigmatic genomes across a large radiation of phyla.</title>
        <authorList>
            <person name="Brown C.T."/>
            <person name="Hug L.A."/>
            <person name="Thomas B.C."/>
            <person name="Sharon I."/>
            <person name="Castelle C.J."/>
            <person name="Singh A."/>
            <person name="Wilkins M.J."/>
            <person name="Williams K.H."/>
            <person name="Banfield J.F."/>
        </authorList>
    </citation>
    <scope>NUCLEOTIDE SEQUENCE [LARGE SCALE GENOMIC DNA]</scope>
</reference>
<keyword evidence="1" id="KW-1133">Transmembrane helix</keyword>
<comment type="caution">
    <text evidence="2">The sequence shown here is derived from an EMBL/GenBank/DDBJ whole genome shotgun (WGS) entry which is preliminary data.</text>
</comment>
<gene>
    <name evidence="2" type="ORF">UV74_C0013G0317</name>
</gene>
<dbReference type="Proteomes" id="UP000034090">
    <property type="component" value="Unassembled WGS sequence"/>
</dbReference>
<sequence length="136" mass="15808">MIEIILLQISLGKKGLKKWSRDHIVNLSLFNFIVFMLLLLRSAGYFHPFFLLSINVVIFITLICAIVLLNAGTRWLFAMAALFWIFASFMRILKIDVWAERTAIYTYQSLLLGVALMIIENIKGNFGKPWKDFFRT</sequence>
<keyword evidence="1" id="KW-0472">Membrane</keyword>
<dbReference type="AlphaFoldDB" id="A0A0G1DH65"/>
<accession>A0A0G1DH65</accession>
<dbReference type="STRING" id="1618578.UV74_C0013G0317"/>
<feature type="transmembrane region" description="Helical" evidence="1">
    <location>
        <begin position="49"/>
        <end position="68"/>
    </location>
</feature>
<proteinExistence type="predicted"/>
<dbReference type="EMBL" id="LCFQ01000013">
    <property type="protein sequence ID" value="KKS97195.1"/>
    <property type="molecule type" value="Genomic_DNA"/>
</dbReference>
<evidence type="ECO:0000313" key="3">
    <source>
        <dbReference type="Proteomes" id="UP000034090"/>
    </source>
</evidence>
<name>A0A0G1DH65_9BACT</name>
<feature type="transmembrane region" description="Helical" evidence="1">
    <location>
        <begin position="105"/>
        <end position="122"/>
    </location>
</feature>
<feature type="transmembrane region" description="Helical" evidence="1">
    <location>
        <begin position="24"/>
        <end position="43"/>
    </location>
</feature>
<protein>
    <submittedName>
        <fullName evidence="2">Uncharacterized protein</fullName>
    </submittedName>
</protein>